<reference evidence="7" key="1">
    <citation type="submission" date="2016-10" db="EMBL/GenBank/DDBJ databases">
        <title>Sequence of Gallionella enrichment culture.</title>
        <authorList>
            <person name="Poehlein A."/>
            <person name="Muehling M."/>
            <person name="Daniel R."/>
        </authorList>
    </citation>
    <scope>NUCLEOTIDE SEQUENCE</scope>
</reference>
<dbReference type="InterPro" id="IPR000510">
    <property type="entry name" value="Nase/OxRdtase_comp1"/>
</dbReference>
<dbReference type="GO" id="GO:0016163">
    <property type="term" value="F:nitrogenase activity"/>
    <property type="evidence" value="ECO:0007669"/>
    <property type="project" value="InterPro"/>
</dbReference>
<dbReference type="Pfam" id="PF00148">
    <property type="entry name" value="Oxidored_nitro"/>
    <property type="match status" value="1"/>
</dbReference>
<dbReference type="AlphaFoldDB" id="A0A1J5REL7"/>
<dbReference type="InterPro" id="IPR000318">
    <property type="entry name" value="Nase_comp1_CS"/>
</dbReference>
<dbReference type="InterPro" id="IPR005973">
    <property type="entry name" value="NifE"/>
</dbReference>
<dbReference type="InterPro" id="IPR049939">
    <property type="entry name" value="NifE-like"/>
</dbReference>
<comment type="caution">
    <text evidence="7">The sequence shown here is derived from an EMBL/GenBank/DDBJ whole genome shotgun (WGS) entry which is preliminary data.</text>
</comment>
<dbReference type="PROSITE" id="PS00699">
    <property type="entry name" value="NITROGENASE_1_1"/>
    <property type="match status" value="1"/>
</dbReference>
<dbReference type="UniPathway" id="UPA00782"/>
<evidence type="ECO:0000256" key="1">
    <source>
        <dbReference type="ARBA" id="ARBA00003171"/>
    </source>
</evidence>
<sequence>MRSTDQIAALKSEPACAHNAKGKSGCARPQPGATQGGCCFDGARNALLPIADAAHIVHGPIGCAGSSWDNRGTRSSGAELYRIGMTTDLNDLDVIMGQGEKRLLAAIGQAVEQYDPAAVFVYVTCVPALHGDDVEAVCKAAAARLGRPVIPVDCAGFYGNKNLGNRIAGDVIYRHVIGTAEPAPPPPGSERPGLTRHDVNLIGEWNVGGEFWNMAPLFDELGLRLLCTFSGDSRFHEVRTMHRAEANMVVCSKAMIHVARQLREDWGTPYFEGSFYGLADTSRSLSDFSRLLGDAGLAARTEALVAREEARVAAALAPLRPRLAGKRALIFTGGYKSWSIVSAMQDLGLEVVATGTEKSTEEDKARIRALMGTGARMIEDNDQRALLRIFADTGADILIAGDRYIYPTLKSRLPFLDIDHVRAVGYAGYAGMIELARNLDRALASPVWRQVAAPPPWAAAARAA</sequence>
<evidence type="ECO:0000313" key="7">
    <source>
        <dbReference type="EMBL" id="OIQ93810.1"/>
    </source>
</evidence>
<keyword evidence="7" id="KW-0560">Oxidoreductase</keyword>
<evidence type="ECO:0000256" key="4">
    <source>
        <dbReference type="ARBA" id="ARBA00013280"/>
    </source>
</evidence>
<accession>A0A1J5REL7</accession>
<feature type="domain" description="Nitrogenase/oxidoreductase component 1" evidence="6">
    <location>
        <begin position="38"/>
        <end position="443"/>
    </location>
</feature>
<evidence type="ECO:0000259" key="6">
    <source>
        <dbReference type="Pfam" id="PF00148"/>
    </source>
</evidence>
<gene>
    <name evidence="7" type="primary">nifD_9</name>
    <name evidence="7" type="ORF">GALL_241930</name>
</gene>
<protein>
    <recommendedName>
        <fullName evidence="4">Nitrogenase iron-molybdenum cofactor biosynthesis protein NifE</fullName>
    </recommendedName>
</protein>
<name>A0A1J5REL7_9ZZZZ</name>
<dbReference type="GO" id="GO:0065003">
    <property type="term" value="P:protein-containing complex assembly"/>
    <property type="evidence" value="ECO:0007669"/>
    <property type="project" value="InterPro"/>
</dbReference>
<dbReference type="SUPFAM" id="SSF53807">
    <property type="entry name" value="Helical backbone' metal receptor"/>
    <property type="match status" value="1"/>
</dbReference>
<comment type="pathway">
    <text evidence="2">Cofactor biosynthesis; Fe-Mo cofactor biosynthesis.</text>
</comment>
<organism evidence="7">
    <name type="scientific">mine drainage metagenome</name>
    <dbReference type="NCBI Taxonomy" id="410659"/>
    <lineage>
        <taxon>unclassified sequences</taxon>
        <taxon>metagenomes</taxon>
        <taxon>ecological metagenomes</taxon>
    </lineage>
</organism>
<dbReference type="PANTHER" id="PTHR42956">
    <property type="entry name" value="NITROGENASE IRON-MOLYBDENUM COFACTOR BIOSYNTHESIS PROTEIN NIFE"/>
    <property type="match status" value="1"/>
</dbReference>
<dbReference type="PANTHER" id="PTHR42956:SF1">
    <property type="entry name" value="NITROGENASE IRON-MOLYBDENUM COFACTOR BIOSYNTHESIS PROTEIN NIFE"/>
    <property type="match status" value="1"/>
</dbReference>
<evidence type="ECO:0000256" key="3">
    <source>
        <dbReference type="ARBA" id="ARBA00011002"/>
    </source>
</evidence>
<comment type="similarity">
    <text evidence="3">Belongs to the NifD/NifK/NifE/NifN family.</text>
</comment>
<keyword evidence="5" id="KW-0535">Nitrogen fixation</keyword>
<evidence type="ECO:0000256" key="2">
    <source>
        <dbReference type="ARBA" id="ARBA00005155"/>
    </source>
</evidence>
<dbReference type="NCBIfam" id="TIGR01283">
    <property type="entry name" value="nifE"/>
    <property type="match status" value="1"/>
</dbReference>
<evidence type="ECO:0000256" key="5">
    <source>
        <dbReference type="ARBA" id="ARBA00023231"/>
    </source>
</evidence>
<comment type="function">
    <text evidence="1">This protein may play a role in the biosynthesis of the prosthetic group of nitrogenase (FeMo cofactor).</text>
</comment>
<dbReference type="EMBL" id="MLJW01000199">
    <property type="protein sequence ID" value="OIQ93810.1"/>
    <property type="molecule type" value="Genomic_DNA"/>
</dbReference>
<dbReference type="Gene3D" id="3.40.50.12380">
    <property type="entry name" value="Nitrogenase MoFe cofactor biosynthesis protein NifE, C-terminal"/>
    <property type="match status" value="1"/>
</dbReference>
<dbReference type="Gene3D" id="3.40.50.1980">
    <property type="entry name" value="Nitrogenase molybdenum iron protein domain"/>
    <property type="match status" value="1"/>
</dbReference>
<proteinExistence type="inferred from homology"/>